<evidence type="ECO:0000256" key="3">
    <source>
        <dbReference type="ARBA" id="ARBA00022827"/>
    </source>
</evidence>
<evidence type="ECO:0000256" key="1">
    <source>
        <dbReference type="ARBA" id="ARBA00001974"/>
    </source>
</evidence>
<protein>
    <submittedName>
        <fullName evidence="6">Pyridine nucleotide-disulfide oxidoreductase</fullName>
    </submittedName>
</protein>
<keyword evidence="3" id="KW-0274">FAD</keyword>
<dbReference type="InterPro" id="IPR036188">
    <property type="entry name" value="FAD/NAD-bd_sf"/>
</dbReference>
<dbReference type="EMBL" id="PSNX01000012">
    <property type="protein sequence ID" value="PPE65672.1"/>
    <property type="molecule type" value="Genomic_DNA"/>
</dbReference>
<organism evidence="6 7">
    <name type="scientific">Caldimonas caldifontis</name>
    <dbReference type="NCBI Taxonomy" id="1452508"/>
    <lineage>
        <taxon>Bacteria</taxon>
        <taxon>Pseudomonadati</taxon>
        <taxon>Pseudomonadota</taxon>
        <taxon>Betaproteobacteria</taxon>
        <taxon>Burkholderiales</taxon>
        <taxon>Sphaerotilaceae</taxon>
        <taxon>Caldimonas</taxon>
    </lineage>
</organism>
<evidence type="ECO:0000313" key="7">
    <source>
        <dbReference type="Proteomes" id="UP000238605"/>
    </source>
</evidence>
<dbReference type="InterPro" id="IPR017584">
    <property type="entry name" value="Pyridine_nucleo_diS_OxRdtase_N"/>
</dbReference>
<evidence type="ECO:0000256" key="4">
    <source>
        <dbReference type="ARBA" id="ARBA00023002"/>
    </source>
</evidence>
<dbReference type="Pfam" id="PF07992">
    <property type="entry name" value="Pyr_redox_2"/>
    <property type="match status" value="1"/>
</dbReference>
<dbReference type="GO" id="GO:0003955">
    <property type="term" value="F:NAD(P)H dehydrogenase (quinone) activity"/>
    <property type="evidence" value="ECO:0007669"/>
    <property type="project" value="TreeGrafter"/>
</dbReference>
<dbReference type="InterPro" id="IPR051169">
    <property type="entry name" value="NADH-Q_oxidoreductase"/>
</dbReference>
<dbReference type="RefSeq" id="WP_104303293.1">
    <property type="nucleotide sequence ID" value="NZ_PSNX01000012.1"/>
</dbReference>
<feature type="domain" description="FAD/NAD(P)-binding" evidence="5">
    <location>
        <begin position="3"/>
        <end position="290"/>
    </location>
</feature>
<reference evidence="6 7" key="1">
    <citation type="submission" date="2018-02" db="EMBL/GenBank/DDBJ databases">
        <title>Reclassifiation of [Polyangium] brachysporum DSM 7029 as Guopingzhaonella breviflexa gen. nov., sp. nov., a member of the family Comamonadaceae.</title>
        <authorList>
            <person name="Tang B."/>
        </authorList>
    </citation>
    <scope>NUCLEOTIDE SEQUENCE [LARGE SCALE GENOMIC DNA]</scope>
    <source>
        <strain evidence="6 7">BCRC 80649</strain>
    </source>
</reference>
<sequence>MKQLVLAGGGHAHVQVLAVLATQPLPGVEVTLVTPQPTQWYSGMVPGVIAGRYAPEEAQIDLAALARRAGVRLVLDAVSALRAEARQLRLAGGAELAYDALSLDTGGEMSRDLIDGARDQALFVRPLQRFVQLWPQVESLAARQPGLQVVLIGGGAAGFELALAMRRALVARARVTLVAGNAGLLPGFSRGLRHRALSVLKSRAITVITDDVVEIEPGQLRLSGGSRLPCDAPVVALGVQPPSWLAESGLRRAPDGFIATGSTLQSVSHPNVFAVGDVASRVDTPHPRSGVYAVRAAPMLIANLRAWAAGRALGAYRPQRIALALLSCGDGTALASWGPLSAHGAWVWRWKDRIDRTFVESFGDGVQLASSPAQ</sequence>
<dbReference type="PANTHER" id="PTHR42913:SF9">
    <property type="entry name" value="SLR1591 PROTEIN"/>
    <property type="match status" value="1"/>
</dbReference>
<dbReference type="Gene3D" id="3.50.50.100">
    <property type="match status" value="1"/>
</dbReference>
<dbReference type="PANTHER" id="PTHR42913">
    <property type="entry name" value="APOPTOSIS-INDUCING FACTOR 1"/>
    <property type="match status" value="1"/>
</dbReference>
<comment type="caution">
    <text evidence="6">The sequence shown here is derived from an EMBL/GenBank/DDBJ whole genome shotgun (WGS) entry which is preliminary data.</text>
</comment>
<dbReference type="AlphaFoldDB" id="A0A2S5SSF7"/>
<evidence type="ECO:0000313" key="6">
    <source>
        <dbReference type="EMBL" id="PPE65672.1"/>
    </source>
</evidence>
<dbReference type="GO" id="GO:0019646">
    <property type="term" value="P:aerobic electron transport chain"/>
    <property type="evidence" value="ECO:0007669"/>
    <property type="project" value="TreeGrafter"/>
</dbReference>
<dbReference type="NCBIfam" id="TIGR03169">
    <property type="entry name" value="Nterm_to_SelD"/>
    <property type="match status" value="1"/>
</dbReference>
<dbReference type="SUPFAM" id="SSF51905">
    <property type="entry name" value="FAD/NAD(P)-binding domain"/>
    <property type="match status" value="2"/>
</dbReference>
<keyword evidence="2" id="KW-0285">Flavoprotein</keyword>
<name>A0A2S5SSF7_9BURK</name>
<gene>
    <name evidence="6" type="ORF">C1704_13675</name>
</gene>
<keyword evidence="4" id="KW-0560">Oxidoreductase</keyword>
<dbReference type="Proteomes" id="UP000238605">
    <property type="component" value="Unassembled WGS sequence"/>
</dbReference>
<dbReference type="OrthoDB" id="9767928at2"/>
<dbReference type="PRINTS" id="PR00368">
    <property type="entry name" value="FADPNR"/>
</dbReference>
<proteinExistence type="predicted"/>
<comment type="cofactor">
    <cofactor evidence="1">
        <name>FAD</name>
        <dbReference type="ChEBI" id="CHEBI:57692"/>
    </cofactor>
</comment>
<evidence type="ECO:0000256" key="2">
    <source>
        <dbReference type="ARBA" id="ARBA00022630"/>
    </source>
</evidence>
<evidence type="ECO:0000259" key="5">
    <source>
        <dbReference type="Pfam" id="PF07992"/>
    </source>
</evidence>
<dbReference type="InterPro" id="IPR023753">
    <property type="entry name" value="FAD/NAD-binding_dom"/>
</dbReference>
<accession>A0A2S5SSF7</accession>
<keyword evidence="7" id="KW-1185">Reference proteome</keyword>